<dbReference type="InterPro" id="IPR011042">
    <property type="entry name" value="6-blade_b-propeller_TolB-like"/>
</dbReference>
<feature type="domain" description="M23ase beta-sheet core" evidence="2">
    <location>
        <begin position="79"/>
        <end position="171"/>
    </location>
</feature>
<dbReference type="PANTHER" id="PTHR21666">
    <property type="entry name" value="PEPTIDASE-RELATED"/>
    <property type="match status" value="1"/>
</dbReference>
<dbReference type="Proteomes" id="UP000632222">
    <property type="component" value="Unassembled WGS sequence"/>
</dbReference>
<evidence type="ECO:0000313" key="3">
    <source>
        <dbReference type="EMBL" id="GGJ53602.1"/>
    </source>
</evidence>
<proteinExistence type="predicted"/>
<dbReference type="InterPro" id="IPR050570">
    <property type="entry name" value="Cell_wall_metabolism_enzyme"/>
</dbReference>
<gene>
    <name evidence="3" type="ORF">GCM10008938_44540</name>
</gene>
<dbReference type="Pfam" id="PF01551">
    <property type="entry name" value="Peptidase_M23"/>
    <property type="match status" value="1"/>
</dbReference>
<dbReference type="SUPFAM" id="SSF69304">
    <property type="entry name" value="Tricorn protease N-terminal domain"/>
    <property type="match status" value="1"/>
</dbReference>
<keyword evidence="1" id="KW-0732">Signal</keyword>
<dbReference type="InterPro" id="IPR016047">
    <property type="entry name" value="M23ase_b-sheet_dom"/>
</dbReference>
<dbReference type="InterPro" id="IPR011055">
    <property type="entry name" value="Dup_hybrid_motif"/>
</dbReference>
<comment type="caution">
    <text evidence="3">The sequence shown here is derived from an EMBL/GenBank/DDBJ whole genome shotgun (WGS) entry which is preliminary data.</text>
</comment>
<accession>A0ABQ2DCI1</accession>
<dbReference type="Gene3D" id="2.70.70.10">
    <property type="entry name" value="Glucose Permease (Domain IIA)"/>
    <property type="match status" value="1"/>
</dbReference>
<reference evidence="4" key="1">
    <citation type="journal article" date="2019" name="Int. J. Syst. Evol. Microbiol.">
        <title>The Global Catalogue of Microorganisms (GCM) 10K type strain sequencing project: providing services to taxonomists for standard genome sequencing and annotation.</title>
        <authorList>
            <consortium name="The Broad Institute Genomics Platform"/>
            <consortium name="The Broad Institute Genome Sequencing Center for Infectious Disease"/>
            <person name="Wu L."/>
            <person name="Ma J."/>
        </authorList>
    </citation>
    <scope>NUCLEOTIDE SEQUENCE [LARGE SCALE GENOMIC DNA]</scope>
    <source>
        <strain evidence="4">JCM 14370</strain>
    </source>
</reference>
<evidence type="ECO:0000259" key="2">
    <source>
        <dbReference type="Pfam" id="PF01551"/>
    </source>
</evidence>
<dbReference type="RefSeq" id="WP_189007266.1">
    <property type="nucleotide sequence ID" value="NZ_BMOD01000027.1"/>
</dbReference>
<sequence length="556" mass="61637">MPLPNPLNLLLLSLALGASAAAHSGAPLKDSQLPRPSQQFGLPFAGPAGPDTWLLGQVYGNTTGAYRQRNSTYRAGQGIHFGLDISAACGTAVVAIGDGVVQDVDGPHGSPPHNLIINHGNGLASFYGHLLKRPDLKVGQKVKKGQVVAFSGDSQFTCRSAPHLHLELRDSSHMRFFNPIPYIKADWDTLFVQGGFSRGFQRDLENVRKWQHPEDQPQAFRGGALLNRFASSWPPDQVQNTPQQGKFSGYQPVKTDWPVKETRLTTGGCCVLPMFTPDSRQLMFIDRPTVQNPVGWYVVQPQQKPQAMLPLGFYSPDLRHQILPETPAGTRIKRLSDGKIQTLPAEVGNVIWSPEGSRYVWNESQESGNFDERQTRIRIATFGQAPSTLTTVYGGGAQGFLDQNTLLILGKTNPNSDNRVLYTLDLKTRKTRKLETALNIRGVTIGPKGKWIAYFLAFNQDRKNGLFVVNREGKKRQVPGFGSYRWRSEETLLLIPLKDTPQSHTVQTWKVGAPQLQTLVKLSGKISYDQWVVSPDGRNLAYVNGKDRNIYGLRLP</sequence>
<evidence type="ECO:0000313" key="4">
    <source>
        <dbReference type="Proteomes" id="UP000632222"/>
    </source>
</evidence>
<dbReference type="SUPFAM" id="SSF51261">
    <property type="entry name" value="Duplicated hybrid motif"/>
    <property type="match status" value="1"/>
</dbReference>
<dbReference type="CDD" id="cd12797">
    <property type="entry name" value="M23_peptidase"/>
    <property type="match status" value="1"/>
</dbReference>
<dbReference type="Gene3D" id="2.120.10.30">
    <property type="entry name" value="TolB, C-terminal domain"/>
    <property type="match status" value="1"/>
</dbReference>
<feature type="signal peptide" evidence="1">
    <location>
        <begin position="1"/>
        <end position="20"/>
    </location>
</feature>
<dbReference type="PANTHER" id="PTHR21666:SF270">
    <property type="entry name" value="MUREIN HYDROLASE ACTIVATOR ENVC"/>
    <property type="match status" value="1"/>
</dbReference>
<dbReference type="EMBL" id="BMOD01000027">
    <property type="protein sequence ID" value="GGJ53602.1"/>
    <property type="molecule type" value="Genomic_DNA"/>
</dbReference>
<feature type="chain" id="PRO_5046144924" description="M23ase beta-sheet core domain-containing protein" evidence="1">
    <location>
        <begin position="21"/>
        <end position="556"/>
    </location>
</feature>
<organism evidence="3 4">
    <name type="scientific">Deinococcus roseus</name>
    <dbReference type="NCBI Taxonomy" id="392414"/>
    <lineage>
        <taxon>Bacteria</taxon>
        <taxon>Thermotogati</taxon>
        <taxon>Deinococcota</taxon>
        <taxon>Deinococci</taxon>
        <taxon>Deinococcales</taxon>
        <taxon>Deinococcaceae</taxon>
        <taxon>Deinococcus</taxon>
    </lineage>
</organism>
<name>A0ABQ2DCI1_9DEIO</name>
<protein>
    <recommendedName>
        <fullName evidence="2">M23ase beta-sheet core domain-containing protein</fullName>
    </recommendedName>
</protein>
<evidence type="ECO:0000256" key="1">
    <source>
        <dbReference type="SAM" id="SignalP"/>
    </source>
</evidence>
<keyword evidence="4" id="KW-1185">Reference proteome</keyword>